<dbReference type="InterPro" id="IPR000859">
    <property type="entry name" value="CUB_dom"/>
</dbReference>
<dbReference type="SUPFAM" id="SSF49854">
    <property type="entry name" value="Spermadhesin, CUB domain"/>
    <property type="match status" value="1"/>
</dbReference>
<keyword evidence="1" id="KW-1015">Disulfide bond</keyword>
<keyword evidence="6" id="KW-1185">Reference proteome</keyword>
<evidence type="ECO:0000256" key="3">
    <source>
        <dbReference type="SAM" id="SignalP"/>
    </source>
</evidence>
<reference evidence="5" key="1">
    <citation type="submission" date="2020-11" db="EMBL/GenBank/DDBJ databases">
        <authorList>
            <person name="Whiteford S."/>
        </authorList>
    </citation>
    <scope>NUCLEOTIDE SEQUENCE</scope>
</reference>
<dbReference type="PANTHER" id="PTHR33236">
    <property type="entry name" value="INTRAFLAGELLAR TRANSPORT PROTEIN 122 FAMILY PROTEIN-RELATED"/>
    <property type="match status" value="1"/>
</dbReference>
<sequence>MQAFGIKQKWIILIWIVSNGNALRWYTASVVESNNYDTGNSKPNFIQDGEFRYKPTSAETFQHQKQIPANVARDHGKKINATTPNPASEKVLERNLVTTTVLPIPTTPMNGLYRHIVNETVNIPSAHNPSKNQNIHPQNSTANQRKITIWRNYVINNTNVIQRRPMKRKIVKRCPTPYRHKYMDGNRKGKFLEVFQVVEFDHVPCTSSSGLEGVCLHEYECLTSGGQTMGECADGYGSCCVTQFSCGHQTQAHKGWFTNPGYPLPSTERLSCAITVSKASPDITQIRLDFKDFELLQPTDGSCELDQFVVSGQNINNFVPILCGVNNGYHIYLEVGEADGPVFLSVQTVTADSRLFAIKVTQLTSADEHAAPTGCLQYYRGAQGFLESFNYNDKSSIVLPKIPSYLNNLNYAMCIERAPEACSVTYTNTGNMDIVNFDADDRPLTPPDQAGVEIFNCPSDWLLISAARLCGDRLNDGSVFQDFSLDAPVTDIAAGPIVVWFRSDGARVGRGFRLEYQQNPCTNTARK</sequence>
<dbReference type="Proteomes" id="UP000653454">
    <property type="component" value="Unassembled WGS sequence"/>
</dbReference>
<dbReference type="AlphaFoldDB" id="A0A8S4G1D2"/>
<dbReference type="Pfam" id="PF26080">
    <property type="entry name" value="CUB_animal"/>
    <property type="match status" value="1"/>
</dbReference>
<feature type="signal peptide" evidence="3">
    <location>
        <begin position="1"/>
        <end position="22"/>
    </location>
</feature>
<proteinExistence type="predicted"/>
<evidence type="ECO:0000256" key="1">
    <source>
        <dbReference type="ARBA" id="ARBA00023157"/>
    </source>
</evidence>
<dbReference type="PROSITE" id="PS01180">
    <property type="entry name" value="CUB"/>
    <property type="match status" value="1"/>
</dbReference>
<evidence type="ECO:0000313" key="5">
    <source>
        <dbReference type="EMBL" id="CAG9133237.1"/>
    </source>
</evidence>
<accession>A0A8S4G1D2</accession>
<evidence type="ECO:0000313" key="6">
    <source>
        <dbReference type="Proteomes" id="UP000653454"/>
    </source>
</evidence>
<name>A0A8S4G1D2_PLUXY</name>
<dbReference type="PANTHER" id="PTHR33236:SF11">
    <property type="entry name" value="CUB DOMAIN-CONTAINING PROTEIN"/>
    <property type="match status" value="1"/>
</dbReference>
<comment type="caution">
    <text evidence="2">Lacks conserved residue(s) required for the propagation of feature annotation.</text>
</comment>
<dbReference type="InterPro" id="IPR058698">
    <property type="entry name" value="CUB_metazoa"/>
</dbReference>
<feature type="chain" id="PRO_5035859009" evidence="3">
    <location>
        <begin position="23"/>
        <end position="527"/>
    </location>
</feature>
<dbReference type="Pfam" id="PF00431">
    <property type="entry name" value="CUB"/>
    <property type="match status" value="1"/>
</dbReference>
<comment type="caution">
    <text evidence="5">The sequence shown here is derived from an EMBL/GenBank/DDBJ whole genome shotgun (WGS) entry which is preliminary data.</text>
</comment>
<protein>
    <submittedName>
        <fullName evidence="5">(diamondback moth) hypothetical protein</fullName>
    </submittedName>
</protein>
<feature type="domain" description="CUB" evidence="4">
    <location>
        <begin position="246"/>
        <end position="363"/>
    </location>
</feature>
<evidence type="ECO:0000259" key="4">
    <source>
        <dbReference type="PROSITE" id="PS01180"/>
    </source>
</evidence>
<gene>
    <name evidence="5" type="ORF">PLXY2_LOCUS11497</name>
</gene>
<dbReference type="InterPro" id="IPR035914">
    <property type="entry name" value="Sperma_CUB_dom_sf"/>
</dbReference>
<organism evidence="5 6">
    <name type="scientific">Plutella xylostella</name>
    <name type="common">Diamondback moth</name>
    <name type="synonym">Plutella maculipennis</name>
    <dbReference type="NCBI Taxonomy" id="51655"/>
    <lineage>
        <taxon>Eukaryota</taxon>
        <taxon>Metazoa</taxon>
        <taxon>Ecdysozoa</taxon>
        <taxon>Arthropoda</taxon>
        <taxon>Hexapoda</taxon>
        <taxon>Insecta</taxon>
        <taxon>Pterygota</taxon>
        <taxon>Neoptera</taxon>
        <taxon>Endopterygota</taxon>
        <taxon>Lepidoptera</taxon>
        <taxon>Glossata</taxon>
        <taxon>Ditrysia</taxon>
        <taxon>Yponomeutoidea</taxon>
        <taxon>Plutellidae</taxon>
        <taxon>Plutella</taxon>
    </lineage>
</organism>
<evidence type="ECO:0000256" key="2">
    <source>
        <dbReference type="PROSITE-ProRule" id="PRU00059"/>
    </source>
</evidence>
<dbReference type="EMBL" id="CAJHNJ030000059">
    <property type="protein sequence ID" value="CAG9133237.1"/>
    <property type="molecule type" value="Genomic_DNA"/>
</dbReference>
<dbReference type="Gene3D" id="2.60.120.290">
    <property type="entry name" value="Spermadhesin, CUB domain"/>
    <property type="match status" value="2"/>
</dbReference>
<keyword evidence="3" id="KW-0732">Signal</keyword>